<keyword evidence="3" id="KW-0804">Transcription</keyword>
<dbReference type="InterPro" id="IPR011663">
    <property type="entry name" value="UTRA"/>
</dbReference>
<evidence type="ECO:0000256" key="3">
    <source>
        <dbReference type="ARBA" id="ARBA00023163"/>
    </source>
</evidence>
<keyword evidence="6" id="KW-1185">Reference proteome</keyword>
<dbReference type="GO" id="GO:0003677">
    <property type="term" value="F:DNA binding"/>
    <property type="evidence" value="ECO:0007669"/>
    <property type="project" value="UniProtKB-KW"/>
</dbReference>
<dbReference type="InterPro" id="IPR036390">
    <property type="entry name" value="WH_DNA-bd_sf"/>
</dbReference>
<dbReference type="InterPro" id="IPR050679">
    <property type="entry name" value="Bact_HTH_transcr_reg"/>
</dbReference>
<protein>
    <submittedName>
        <fullName evidence="5">GntR family transcriptional regulator</fullName>
    </submittedName>
</protein>
<dbReference type="PANTHER" id="PTHR44846">
    <property type="entry name" value="MANNOSYL-D-GLYCERATE TRANSPORT/METABOLISM SYSTEM REPRESSOR MNGR-RELATED"/>
    <property type="match status" value="1"/>
</dbReference>
<dbReference type="SMART" id="SM00345">
    <property type="entry name" value="HTH_GNTR"/>
    <property type="match status" value="1"/>
</dbReference>
<dbReference type="PANTHER" id="PTHR44846:SF17">
    <property type="entry name" value="GNTR-FAMILY TRANSCRIPTIONAL REGULATOR"/>
    <property type="match status" value="1"/>
</dbReference>
<dbReference type="PROSITE" id="PS50949">
    <property type="entry name" value="HTH_GNTR"/>
    <property type="match status" value="1"/>
</dbReference>
<dbReference type="Pfam" id="PF00392">
    <property type="entry name" value="GntR"/>
    <property type="match status" value="1"/>
</dbReference>
<keyword evidence="2" id="KW-0238">DNA-binding</keyword>
<dbReference type="EMBL" id="JACBYQ010000002">
    <property type="protein sequence ID" value="NYE95967.1"/>
    <property type="molecule type" value="Genomic_DNA"/>
</dbReference>
<dbReference type="Pfam" id="PF07702">
    <property type="entry name" value="UTRA"/>
    <property type="match status" value="1"/>
</dbReference>
<sequence length="239" mass="26503">MSTKQHPLAPLKHAVIAKSLEREIRSGRIGKGIQLPGEKVLAERFSVSRNTVRQALAQLGDDGLIATRSGKGSFVSYDGAELDDPEGWAVALERHGIQSSTEILGIKQVVDQELALRFGLEQNSFFSIERVRRLPDGTYISYEHARIPAVEQFSDLTERGLIGGSLTKTLALAGLIPDHGEQWLGSRPINEYEAKVLRRKGGDWFLYSSRLSLNASGQLVEFVESVLDPVHFQLHLRFS</sequence>
<dbReference type="RefSeq" id="WP_179389685.1">
    <property type="nucleotide sequence ID" value="NZ_JACBYQ010000002.1"/>
</dbReference>
<gene>
    <name evidence="5" type="ORF">FHU41_002217</name>
</gene>
<dbReference type="SMART" id="SM00866">
    <property type="entry name" value="UTRA"/>
    <property type="match status" value="1"/>
</dbReference>
<evidence type="ECO:0000259" key="4">
    <source>
        <dbReference type="PROSITE" id="PS50949"/>
    </source>
</evidence>
<proteinExistence type="predicted"/>
<dbReference type="GO" id="GO:0003700">
    <property type="term" value="F:DNA-binding transcription factor activity"/>
    <property type="evidence" value="ECO:0007669"/>
    <property type="project" value="InterPro"/>
</dbReference>
<dbReference type="Gene3D" id="1.10.10.10">
    <property type="entry name" value="Winged helix-like DNA-binding domain superfamily/Winged helix DNA-binding domain"/>
    <property type="match status" value="1"/>
</dbReference>
<dbReference type="AlphaFoldDB" id="A0A7Y9LUP9"/>
<reference evidence="5 6" key="1">
    <citation type="submission" date="2020-07" db="EMBL/GenBank/DDBJ databases">
        <title>Sequencing the genomes of 1000 actinobacteria strains.</title>
        <authorList>
            <person name="Klenk H.-P."/>
        </authorList>
    </citation>
    <scope>NUCLEOTIDE SEQUENCE [LARGE SCALE GENOMIC DNA]</scope>
    <source>
        <strain evidence="5 6">DSM 102047</strain>
    </source>
</reference>
<dbReference type="CDD" id="cd07377">
    <property type="entry name" value="WHTH_GntR"/>
    <property type="match status" value="1"/>
</dbReference>
<dbReference type="InterPro" id="IPR028978">
    <property type="entry name" value="Chorismate_lyase_/UTRA_dom_sf"/>
</dbReference>
<evidence type="ECO:0000313" key="5">
    <source>
        <dbReference type="EMBL" id="NYE95967.1"/>
    </source>
</evidence>
<dbReference type="GO" id="GO:0045892">
    <property type="term" value="P:negative regulation of DNA-templated transcription"/>
    <property type="evidence" value="ECO:0007669"/>
    <property type="project" value="TreeGrafter"/>
</dbReference>
<name>A0A7Y9LUP9_9MICC</name>
<evidence type="ECO:0000313" key="6">
    <source>
        <dbReference type="Proteomes" id="UP000521748"/>
    </source>
</evidence>
<dbReference type="Gene3D" id="3.40.1410.10">
    <property type="entry name" value="Chorismate lyase-like"/>
    <property type="match status" value="1"/>
</dbReference>
<dbReference type="InterPro" id="IPR000524">
    <property type="entry name" value="Tscrpt_reg_HTH_GntR"/>
</dbReference>
<evidence type="ECO:0000256" key="1">
    <source>
        <dbReference type="ARBA" id="ARBA00023015"/>
    </source>
</evidence>
<evidence type="ECO:0000256" key="2">
    <source>
        <dbReference type="ARBA" id="ARBA00023125"/>
    </source>
</evidence>
<dbReference type="Proteomes" id="UP000521748">
    <property type="component" value="Unassembled WGS sequence"/>
</dbReference>
<comment type="caution">
    <text evidence="5">The sequence shown here is derived from an EMBL/GenBank/DDBJ whole genome shotgun (WGS) entry which is preliminary data.</text>
</comment>
<keyword evidence="1" id="KW-0805">Transcription regulation</keyword>
<feature type="domain" description="HTH gntR-type" evidence="4">
    <location>
        <begin position="10"/>
        <end position="78"/>
    </location>
</feature>
<dbReference type="SUPFAM" id="SSF46785">
    <property type="entry name" value="Winged helix' DNA-binding domain"/>
    <property type="match status" value="1"/>
</dbReference>
<dbReference type="InterPro" id="IPR036388">
    <property type="entry name" value="WH-like_DNA-bd_sf"/>
</dbReference>
<organism evidence="5 6">
    <name type="scientific">Psychromicrobium silvestre</name>
    <dbReference type="NCBI Taxonomy" id="1645614"/>
    <lineage>
        <taxon>Bacteria</taxon>
        <taxon>Bacillati</taxon>
        <taxon>Actinomycetota</taxon>
        <taxon>Actinomycetes</taxon>
        <taxon>Micrococcales</taxon>
        <taxon>Micrococcaceae</taxon>
        <taxon>Psychromicrobium</taxon>
    </lineage>
</organism>
<dbReference type="PRINTS" id="PR00035">
    <property type="entry name" value="HTHGNTR"/>
</dbReference>
<accession>A0A7Y9LUP9</accession>
<dbReference type="SUPFAM" id="SSF64288">
    <property type="entry name" value="Chorismate lyase-like"/>
    <property type="match status" value="1"/>
</dbReference>